<dbReference type="AlphaFoldDB" id="A0A1Z4KUA8"/>
<protein>
    <recommendedName>
        <fullName evidence="1">MobA/VirD2-like nuclease domain-containing protein</fullName>
    </recommendedName>
</protein>
<dbReference type="Pfam" id="PF03432">
    <property type="entry name" value="Relaxase"/>
    <property type="match status" value="1"/>
</dbReference>
<organism evidence="2 3">
    <name type="scientific">Trichormus variabilis NIES-23</name>
    <dbReference type="NCBI Taxonomy" id="1973479"/>
    <lineage>
        <taxon>Bacteria</taxon>
        <taxon>Bacillati</taxon>
        <taxon>Cyanobacteriota</taxon>
        <taxon>Cyanophyceae</taxon>
        <taxon>Nostocales</taxon>
        <taxon>Nostocaceae</taxon>
        <taxon>Trichormus</taxon>
    </lineage>
</organism>
<accession>A0A1Z4KUA8</accession>
<evidence type="ECO:0000313" key="2">
    <source>
        <dbReference type="EMBL" id="BAY72610.1"/>
    </source>
</evidence>
<dbReference type="InterPro" id="IPR005094">
    <property type="entry name" value="Endonuclease_MobA/VirD2"/>
</dbReference>
<sequence length="163" mass="19062">MKMTIEELKIDNFDVIEILSQNHVLANGSFIDINLPPLKIIQEFHTLSEARPKIKNLGIYTLISLKNVYIHLNQESCWKIVSQYIYGIGWHDLQYICFLDIQNSNINIHIIFNRVTPEGKLIDIKCVGANWQQYEILRQSCSLVIDNPVHNKYLQRRFCNCCP</sequence>
<feature type="domain" description="MobA/VirD2-like nuclease" evidence="1">
    <location>
        <begin position="37"/>
        <end position="139"/>
    </location>
</feature>
<gene>
    <name evidence="2" type="ORF">NIES23_54380</name>
</gene>
<name>A0A1Z4KUA8_ANAVA</name>
<geneLocation type="plasmid" evidence="2">
    <name>plasmid1</name>
</geneLocation>
<evidence type="ECO:0000259" key="1">
    <source>
        <dbReference type="Pfam" id="PF03432"/>
    </source>
</evidence>
<keyword evidence="2" id="KW-0614">Plasmid</keyword>
<dbReference type="EMBL" id="AP018217">
    <property type="protein sequence ID" value="BAY72610.1"/>
    <property type="molecule type" value="Genomic_DNA"/>
</dbReference>
<reference evidence="2 3" key="1">
    <citation type="submission" date="2017-06" db="EMBL/GenBank/DDBJ databases">
        <title>Genome sequencing of cyanobaciteial culture collection at National Institute for Environmental Studies (NIES).</title>
        <authorList>
            <person name="Hirose Y."/>
            <person name="Shimura Y."/>
            <person name="Fujisawa T."/>
            <person name="Nakamura Y."/>
            <person name="Kawachi M."/>
        </authorList>
    </citation>
    <scope>NUCLEOTIDE SEQUENCE [LARGE SCALE GENOMIC DNA]</scope>
    <source>
        <strain evidence="2 3">NIES-23</strain>
        <plasmid evidence="3">Plasmid Plasmid1 dna</plasmid>
    </source>
</reference>
<evidence type="ECO:0000313" key="3">
    <source>
        <dbReference type="Proteomes" id="UP000217507"/>
    </source>
</evidence>
<dbReference type="Proteomes" id="UP000217507">
    <property type="component" value="Plasmid Plasmid1 dna"/>
</dbReference>
<proteinExistence type="predicted"/>